<reference evidence="1 2" key="1">
    <citation type="journal article" date="2019" name="Commun. Biol.">
        <title>The bagworm genome reveals a unique fibroin gene that provides high tensile strength.</title>
        <authorList>
            <person name="Kono N."/>
            <person name="Nakamura H."/>
            <person name="Ohtoshi R."/>
            <person name="Tomita M."/>
            <person name="Numata K."/>
            <person name="Arakawa K."/>
        </authorList>
    </citation>
    <scope>NUCLEOTIDE SEQUENCE [LARGE SCALE GENOMIC DNA]</scope>
</reference>
<evidence type="ECO:0000313" key="2">
    <source>
        <dbReference type="Proteomes" id="UP000299102"/>
    </source>
</evidence>
<accession>A0A4C2A5M0</accession>
<evidence type="ECO:0000313" key="1">
    <source>
        <dbReference type="EMBL" id="GBP94197.1"/>
    </source>
</evidence>
<sequence length="102" mass="11148">MLHLACESWWVSKLPTSCSAYEDTVKKPEEKKRLTMTWSCVTPRPPKCVYEVRANRVPVIVGVVASTNSNSANSHEFESIACPGHANRKRTVSGTAVAMVAG</sequence>
<protein>
    <submittedName>
        <fullName evidence="1">Uncharacterized protein</fullName>
    </submittedName>
</protein>
<dbReference type="AlphaFoldDB" id="A0A4C2A5M0"/>
<keyword evidence="2" id="KW-1185">Reference proteome</keyword>
<dbReference type="Proteomes" id="UP000299102">
    <property type="component" value="Unassembled WGS sequence"/>
</dbReference>
<proteinExistence type="predicted"/>
<gene>
    <name evidence="1" type="ORF">EVAR_69552_1</name>
</gene>
<comment type="caution">
    <text evidence="1">The sequence shown here is derived from an EMBL/GenBank/DDBJ whole genome shotgun (WGS) entry which is preliminary data.</text>
</comment>
<organism evidence="1 2">
    <name type="scientific">Eumeta variegata</name>
    <name type="common">Bagworm moth</name>
    <name type="synonym">Eumeta japonica</name>
    <dbReference type="NCBI Taxonomy" id="151549"/>
    <lineage>
        <taxon>Eukaryota</taxon>
        <taxon>Metazoa</taxon>
        <taxon>Ecdysozoa</taxon>
        <taxon>Arthropoda</taxon>
        <taxon>Hexapoda</taxon>
        <taxon>Insecta</taxon>
        <taxon>Pterygota</taxon>
        <taxon>Neoptera</taxon>
        <taxon>Endopterygota</taxon>
        <taxon>Lepidoptera</taxon>
        <taxon>Glossata</taxon>
        <taxon>Ditrysia</taxon>
        <taxon>Tineoidea</taxon>
        <taxon>Psychidae</taxon>
        <taxon>Oiketicinae</taxon>
        <taxon>Eumeta</taxon>
    </lineage>
</organism>
<dbReference type="EMBL" id="BGZK01002474">
    <property type="protein sequence ID" value="GBP94197.1"/>
    <property type="molecule type" value="Genomic_DNA"/>
</dbReference>
<name>A0A4C2A5M0_EUMVA</name>